<dbReference type="PROSITE" id="PS00211">
    <property type="entry name" value="ABC_TRANSPORTER_1"/>
    <property type="match status" value="1"/>
</dbReference>
<reference evidence="10" key="1">
    <citation type="submission" date="2018-03" db="EMBL/GenBank/DDBJ databases">
        <title>Genome sequencing of Melaminivora sp. strain SC2-7.</title>
        <authorList>
            <person name="Kim S.-J."/>
            <person name="Heo J."/>
            <person name="Ahn J.-H."/>
            <person name="Kwon S.-W."/>
        </authorList>
    </citation>
    <scope>NUCLEOTIDE SEQUENCE [LARGE SCALE GENOMIC DNA]</scope>
    <source>
        <strain evidence="10">SC2-7</strain>
    </source>
</reference>
<evidence type="ECO:0000256" key="3">
    <source>
        <dbReference type="ARBA" id="ARBA00022448"/>
    </source>
</evidence>
<dbReference type="Pfam" id="PF08352">
    <property type="entry name" value="oligo_HPY"/>
    <property type="match status" value="1"/>
</dbReference>
<comment type="subcellular location">
    <subcellularLocation>
        <location evidence="1">Cell inner membrane</location>
        <topology evidence="1">Peripheral membrane protein</topology>
    </subcellularLocation>
</comment>
<feature type="domain" description="ABC transporter" evidence="8">
    <location>
        <begin position="4"/>
        <end position="254"/>
    </location>
</feature>
<dbReference type="GO" id="GO:0015833">
    <property type="term" value="P:peptide transport"/>
    <property type="evidence" value="ECO:0007669"/>
    <property type="project" value="InterPro"/>
</dbReference>
<keyword evidence="5" id="KW-0547">Nucleotide-binding</keyword>
<dbReference type="NCBIfam" id="TIGR01727">
    <property type="entry name" value="oligo_HPY"/>
    <property type="match status" value="1"/>
</dbReference>
<dbReference type="PANTHER" id="PTHR43297:SF2">
    <property type="entry name" value="DIPEPTIDE TRANSPORT ATP-BINDING PROTEIN DPPD"/>
    <property type="match status" value="1"/>
</dbReference>
<dbReference type="Gene3D" id="3.40.50.300">
    <property type="entry name" value="P-loop containing nucleotide triphosphate hydrolases"/>
    <property type="match status" value="1"/>
</dbReference>
<keyword evidence="6 9" id="KW-0067">ATP-binding</keyword>
<dbReference type="Proteomes" id="UP000241829">
    <property type="component" value="Chromosome"/>
</dbReference>
<dbReference type="InterPro" id="IPR027417">
    <property type="entry name" value="P-loop_NTPase"/>
</dbReference>
<dbReference type="EMBL" id="CP027792">
    <property type="protein sequence ID" value="AVP58752.1"/>
    <property type="molecule type" value="Genomic_DNA"/>
</dbReference>
<dbReference type="InterPro" id="IPR013563">
    <property type="entry name" value="Oligopep_ABC_C"/>
</dbReference>
<accession>A0A2P1NNX8</accession>
<dbReference type="Pfam" id="PF00005">
    <property type="entry name" value="ABC_tran"/>
    <property type="match status" value="1"/>
</dbReference>
<dbReference type="OrthoDB" id="9802772at2"/>
<dbReference type="PROSITE" id="PS50893">
    <property type="entry name" value="ABC_TRANSPORTER_2"/>
    <property type="match status" value="1"/>
</dbReference>
<evidence type="ECO:0000313" key="10">
    <source>
        <dbReference type="Proteomes" id="UP000241829"/>
    </source>
</evidence>
<evidence type="ECO:0000256" key="5">
    <source>
        <dbReference type="ARBA" id="ARBA00022741"/>
    </source>
</evidence>
<keyword evidence="3" id="KW-0813">Transport</keyword>
<comment type="similarity">
    <text evidence="2">Belongs to the ABC transporter superfamily.</text>
</comment>
<dbReference type="SUPFAM" id="SSF52540">
    <property type="entry name" value="P-loop containing nucleoside triphosphate hydrolases"/>
    <property type="match status" value="1"/>
</dbReference>
<keyword evidence="7" id="KW-0472">Membrane</keyword>
<evidence type="ECO:0000256" key="7">
    <source>
        <dbReference type="ARBA" id="ARBA00023136"/>
    </source>
</evidence>
<keyword evidence="4" id="KW-1003">Cell membrane</keyword>
<dbReference type="InterPro" id="IPR003439">
    <property type="entry name" value="ABC_transporter-like_ATP-bd"/>
</dbReference>
<dbReference type="GO" id="GO:0016887">
    <property type="term" value="F:ATP hydrolysis activity"/>
    <property type="evidence" value="ECO:0007669"/>
    <property type="project" value="InterPro"/>
</dbReference>
<dbReference type="GO" id="GO:0005524">
    <property type="term" value="F:ATP binding"/>
    <property type="evidence" value="ECO:0007669"/>
    <property type="project" value="UniProtKB-KW"/>
</dbReference>
<protein>
    <submittedName>
        <fullName evidence="9">Methionine ABC transporter ATP-binding protein</fullName>
    </submittedName>
</protein>
<evidence type="ECO:0000256" key="4">
    <source>
        <dbReference type="ARBA" id="ARBA00022475"/>
    </source>
</evidence>
<evidence type="ECO:0000256" key="2">
    <source>
        <dbReference type="ARBA" id="ARBA00005417"/>
    </source>
</evidence>
<gene>
    <name evidence="9" type="ORF">C7H73_14455</name>
</gene>
<evidence type="ECO:0000256" key="6">
    <source>
        <dbReference type="ARBA" id="ARBA00022840"/>
    </source>
</evidence>
<dbReference type="FunFam" id="3.40.50.300:FF:000016">
    <property type="entry name" value="Oligopeptide ABC transporter ATP-binding component"/>
    <property type="match status" value="1"/>
</dbReference>
<dbReference type="RefSeq" id="WP_106847300.1">
    <property type="nucleotide sequence ID" value="NZ_CP027792.1"/>
</dbReference>
<dbReference type="GO" id="GO:0005886">
    <property type="term" value="C:plasma membrane"/>
    <property type="evidence" value="ECO:0007669"/>
    <property type="project" value="UniProtKB-SubCell"/>
</dbReference>
<dbReference type="KEGG" id="melm:C7H73_14455"/>
<proteinExistence type="inferred from homology"/>
<dbReference type="CDD" id="cd03257">
    <property type="entry name" value="ABC_NikE_OppD_transporters"/>
    <property type="match status" value="1"/>
</dbReference>
<dbReference type="InterPro" id="IPR003593">
    <property type="entry name" value="AAA+_ATPase"/>
</dbReference>
<dbReference type="InterPro" id="IPR050388">
    <property type="entry name" value="ABC_Ni/Peptide_Import"/>
</dbReference>
<dbReference type="PANTHER" id="PTHR43297">
    <property type="entry name" value="OLIGOPEPTIDE TRANSPORT ATP-BINDING PROTEIN APPD"/>
    <property type="match status" value="1"/>
</dbReference>
<organism evidence="9 10">
    <name type="scientific">Pulveribacter suum</name>
    <dbReference type="NCBI Taxonomy" id="2116657"/>
    <lineage>
        <taxon>Bacteria</taxon>
        <taxon>Pseudomonadati</taxon>
        <taxon>Pseudomonadota</taxon>
        <taxon>Betaproteobacteria</taxon>
        <taxon>Burkholderiales</taxon>
        <taxon>Comamonadaceae</taxon>
        <taxon>Pulveribacter</taxon>
    </lineage>
</organism>
<dbReference type="AlphaFoldDB" id="A0A2P1NNX8"/>
<evidence type="ECO:0000313" key="9">
    <source>
        <dbReference type="EMBL" id="AVP58752.1"/>
    </source>
</evidence>
<keyword evidence="10" id="KW-1185">Reference proteome</keyword>
<evidence type="ECO:0000256" key="1">
    <source>
        <dbReference type="ARBA" id="ARBA00004417"/>
    </source>
</evidence>
<evidence type="ECO:0000259" key="8">
    <source>
        <dbReference type="PROSITE" id="PS50893"/>
    </source>
</evidence>
<dbReference type="InterPro" id="IPR017871">
    <property type="entry name" value="ABC_transporter-like_CS"/>
</dbReference>
<sequence>MSLLEVQNLVVEFPGRRGTLRALDNVSFSIAPGEILGVVGESGAGKSLTGASIIGLLEPPGRIASGQILLEGQRIDNLSAEQMRHVRGRRIGAIFQDPLTSLNPLYTVGQQLIETIRTHLPVSASEARQRAIGLLKDTGIPAAEQRIDHYPHQFSGGMRQRVVIALALAAEPQLIVADEPTTALDVSIQAQIIQLLKSICKTRGAAVMLITHDMGVIAETCDRVAVMYAGRVAEIGPVHEVINRPAHPYTAGLMASIPDMESERERLNQIDGAMPRLNAIPRGCAFNPRCPQVFDRCRVARPDLMPAGATQAACWLHAPTHKEAA</sequence>
<name>A0A2P1NNX8_9BURK</name>
<dbReference type="SMART" id="SM00382">
    <property type="entry name" value="AAA"/>
    <property type="match status" value="1"/>
</dbReference>
<dbReference type="GO" id="GO:0055085">
    <property type="term" value="P:transmembrane transport"/>
    <property type="evidence" value="ECO:0007669"/>
    <property type="project" value="UniProtKB-ARBA"/>
</dbReference>